<dbReference type="VEuPathDB" id="CryptoDB:Vbra_1779"/>
<evidence type="ECO:0000313" key="3">
    <source>
        <dbReference type="EMBL" id="CEM21103.1"/>
    </source>
</evidence>
<dbReference type="InParanoid" id="A0A0G4G0N8"/>
<dbReference type="AlphaFoldDB" id="A0A0G4G0N8"/>
<reference evidence="3 4" key="1">
    <citation type="submission" date="2014-11" db="EMBL/GenBank/DDBJ databases">
        <authorList>
            <person name="Zhu J."/>
            <person name="Qi W."/>
            <person name="Song R."/>
        </authorList>
    </citation>
    <scope>NUCLEOTIDE SEQUENCE [LARGE SCALE GENOMIC DNA]</scope>
</reference>
<accession>A0A0G4G0N8</accession>
<name>A0A0G4G0N8_VITBC</name>
<feature type="chain" id="PRO_5005190034" evidence="2">
    <location>
        <begin position="24"/>
        <end position="144"/>
    </location>
</feature>
<evidence type="ECO:0000256" key="1">
    <source>
        <dbReference type="SAM" id="MobiDB-lite"/>
    </source>
</evidence>
<organism evidence="3 4">
    <name type="scientific">Vitrella brassicaformis (strain CCMP3155)</name>
    <dbReference type="NCBI Taxonomy" id="1169540"/>
    <lineage>
        <taxon>Eukaryota</taxon>
        <taxon>Sar</taxon>
        <taxon>Alveolata</taxon>
        <taxon>Colpodellida</taxon>
        <taxon>Vitrellaceae</taxon>
        <taxon>Vitrella</taxon>
    </lineage>
</organism>
<dbReference type="Proteomes" id="UP000041254">
    <property type="component" value="Unassembled WGS sequence"/>
</dbReference>
<sequence>MRGAFALLIGAVAILCLVYQASASSNLSNQTPTSSTANEEVVAPLRKTSARLAEERGIIWRPPNEMQDDGPVTEWLLINAMQHDEPAMRPTLQSERHRGQMQDDGPVTEWLLIKSMQHDEPGMRPRGQPLCGCSASLLTTSTSP</sequence>
<keyword evidence="4" id="KW-1185">Reference proteome</keyword>
<keyword evidence="2" id="KW-0732">Signal</keyword>
<dbReference type="EMBL" id="CDMY01000534">
    <property type="protein sequence ID" value="CEM21103.1"/>
    <property type="molecule type" value="Genomic_DNA"/>
</dbReference>
<evidence type="ECO:0000313" key="4">
    <source>
        <dbReference type="Proteomes" id="UP000041254"/>
    </source>
</evidence>
<protein>
    <submittedName>
        <fullName evidence="3">Uncharacterized protein</fullName>
    </submittedName>
</protein>
<feature type="signal peptide" evidence="2">
    <location>
        <begin position="1"/>
        <end position="23"/>
    </location>
</feature>
<gene>
    <name evidence="3" type="ORF">Vbra_1779</name>
</gene>
<proteinExistence type="predicted"/>
<feature type="region of interest" description="Disordered" evidence="1">
    <location>
        <begin position="121"/>
        <end position="144"/>
    </location>
</feature>
<evidence type="ECO:0000256" key="2">
    <source>
        <dbReference type="SAM" id="SignalP"/>
    </source>
</evidence>